<dbReference type="EMBL" id="FMSH01000208">
    <property type="protein sequence ID" value="SCU76212.1"/>
    <property type="molecule type" value="Genomic_DNA"/>
</dbReference>
<protein>
    <submittedName>
        <fullName evidence="1">Uncharacterized protein</fullName>
    </submittedName>
</protein>
<reference evidence="1" key="1">
    <citation type="submission" date="2016-09" db="EMBL/GenBank/DDBJ databases">
        <authorList>
            <person name="Capua I."/>
            <person name="De Benedictis P."/>
            <person name="Joannis T."/>
            <person name="Lombin L.H."/>
            <person name="Cattoli G."/>
        </authorList>
    </citation>
    <scope>NUCLEOTIDE SEQUENCE</scope>
    <source>
        <strain evidence="1">B9</strain>
    </source>
</reference>
<accession>A0A1K0IFR4</accession>
<gene>
    <name evidence="1" type="ORF">CNECB9_2860001</name>
</gene>
<organism evidence="1">
    <name type="scientific">Cupriavidus necator</name>
    <name type="common">Alcaligenes eutrophus</name>
    <name type="synonym">Ralstonia eutropha</name>
    <dbReference type="NCBI Taxonomy" id="106590"/>
    <lineage>
        <taxon>Bacteria</taxon>
        <taxon>Pseudomonadati</taxon>
        <taxon>Pseudomonadota</taxon>
        <taxon>Betaproteobacteria</taxon>
        <taxon>Burkholderiales</taxon>
        <taxon>Burkholderiaceae</taxon>
        <taxon>Cupriavidus</taxon>
    </lineage>
</organism>
<proteinExistence type="predicted"/>
<sequence length="31" mass="3357">MRYGNLPAARHAQALAAMRAGIRQIAAALRH</sequence>
<name>A0A1K0IFR4_CUPNE</name>
<evidence type="ECO:0000313" key="1">
    <source>
        <dbReference type="EMBL" id="SCU76212.1"/>
    </source>
</evidence>
<dbReference type="AlphaFoldDB" id="A0A1K0IFR4"/>